<evidence type="ECO:0000313" key="3">
    <source>
        <dbReference type="Proteomes" id="UP000282977"/>
    </source>
</evidence>
<reference evidence="2 3" key="1">
    <citation type="submission" date="2019-01" db="EMBL/GenBank/DDBJ databases">
        <authorList>
            <person name="Chen W.-M."/>
        </authorList>
    </citation>
    <scope>NUCLEOTIDE SEQUENCE [LARGE SCALE GENOMIC DNA]</scope>
    <source>
        <strain evidence="2 3">TLA-22</strain>
    </source>
</reference>
<sequence>MYQIKLDAPDDFEGWRAAARRLARADVPPERIIWSVETAGSGSADDLFAEAFSGAGRPDMDGSESADAAPFAISRAFLDLAQTALLHSDPARFALLYMLLLRTRRAPHALHDKADPLVRRVEALAQAVRRDKHKMRAFVRFREIGNGDDAERHFVAWFEPDHHIVRANAGFFVRRFPNMRWSILTPATSIHWADGILREGPGANRSDAPDGDPVEDLWKGYYSAIFNPARLKVGAMLSEMPKKYWRNLPEAALIPALIAGAQAREAAMIAAAPRKERLSQERMSR</sequence>
<dbReference type="Pfam" id="PF13566">
    <property type="entry name" value="DUF4130"/>
    <property type="match status" value="1"/>
</dbReference>
<dbReference type="InterPro" id="IPR023875">
    <property type="entry name" value="DNA_repair_put"/>
</dbReference>
<comment type="caution">
    <text evidence="2">The sequence shown here is derived from an EMBL/GenBank/DDBJ whole genome shotgun (WGS) entry which is preliminary data.</text>
</comment>
<dbReference type="NCBIfam" id="TIGR03915">
    <property type="entry name" value="SAM_7_link_chp"/>
    <property type="match status" value="1"/>
</dbReference>
<evidence type="ECO:0000313" key="2">
    <source>
        <dbReference type="EMBL" id="RVT41784.1"/>
    </source>
</evidence>
<gene>
    <name evidence="2" type="ORF">ENE74_05775</name>
</gene>
<feature type="domain" description="DUF4130" evidence="1">
    <location>
        <begin position="91"/>
        <end position="250"/>
    </location>
</feature>
<dbReference type="EMBL" id="RZUL01000002">
    <property type="protein sequence ID" value="RVT41784.1"/>
    <property type="molecule type" value="Genomic_DNA"/>
</dbReference>
<proteinExistence type="predicted"/>
<protein>
    <submittedName>
        <fullName evidence="2">DNA metabolism protein</fullName>
    </submittedName>
</protein>
<dbReference type="OrthoDB" id="5290748at2"/>
<organism evidence="2 3">
    <name type="scientific">Sphingobium algorifonticola</name>
    <dbReference type="NCBI Taxonomy" id="2008318"/>
    <lineage>
        <taxon>Bacteria</taxon>
        <taxon>Pseudomonadati</taxon>
        <taxon>Pseudomonadota</taxon>
        <taxon>Alphaproteobacteria</taxon>
        <taxon>Sphingomonadales</taxon>
        <taxon>Sphingomonadaceae</taxon>
        <taxon>Sphingobium</taxon>
    </lineage>
</organism>
<evidence type="ECO:0000259" key="1">
    <source>
        <dbReference type="Pfam" id="PF13566"/>
    </source>
</evidence>
<name>A0A437J8G2_9SPHN</name>
<dbReference type="AlphaFoldDB" id="A0A437J8G2"/>
<accession>A0A437J8G2</accession>
<keyword evidence="3" id="KW-1185">Reference proteome</keyword>
<dbReference type="Proteomes" id="UP000282977">
    <property type="component" value="Unassembled WGS sequence"/>
</dbReference>
<dbReference type="InterPro" id="IPR025404">
    <property type="entry name" value="DUF4130"/>
</dbReference>